<organism evidence="1 2">
    <name type="scientific">Neoroseomonas marina</name>
    <dbReference type="NCBI Taxonomy" id="1232220"/>
    <lineage>
        <taxon>Bacteria</taxon>
        <taxon>Pseudomonadati</taxon>
        <taxon>Pseudomonadota</taxon>
        <taxon>Alphaproteobacteria</taxon>
        <taxon>Acetobacterales</taxon>
        <taxon>Acetobacteraceae</taxon>
        <taxon>Neoroseomonas</taxon>
    </lineage>
</organism>
<name>A0A848EGN9_9PROT</name>
<evidence type="ECO:0000313" key="2">
    <source>
        <dbReference type="Proteomes" id="UP000548582"/>
    </source>
</evidence>
<dbReference type="Pfam" id="PF17645">
    <property type="entry name" value="Amdase"/>
    <property type="match status" value="1"/>
</dbReference>
<sequence>MARIAIGSIVPSSNRVVERTTASILRHLPGVDSCIARIPYAPDGSGQPAGAYDAASYAEAARLLGHAGVTAVAWNGTRGAALGLAKDRALVVLMAGTAGCPATTTALFTAEVLERLGARRIAILAPGATMEADAHAVGFAAAGFATVATRGLGCRDNLAAAAVAPSTMAAVVRALAIEAAPDAILVWSTNLPGFDAMAPLEAELGIPVLDSAATGLAGLLAMAGVATAPLAPLGRIFAAP</sequence>
<comment type="caution">
    <text evidence="1">The sequence shown here is derived from an EMBL/GenBank/DDBJ whole genome shotgun (WGS) entry which is preliminary data.</text>
</comment>
<accession>A0A848EGN9</accession>
<dbReference type="PANTHER" id="PTHR40267">
    <property type="entry name" value="BLR3294 PROTEIN"/>
    <property type="match status" value="1"/>
</dbReference>
<dbReference type="RefSeq" id="WP_170056021.1">
    <property type="nucleotide sequence ID" value="NZ_JABBKX010000010.1"/>
</dbReference>
<gene>
    <name evidence="1" type="ORF">GWK16_21430</name>
</gene>
<proteinExistence type="predicted"/>
<dbReference type="EMBL" id="JABBKX010000010">
    <property type="protein sequence ID" value="NMJ43824.1"/>
    <property type="molecule type" value="Genomic_DNA"/>
</dbReference>
<keyword evidence="2" id="KW-1185">Reference proteome</keyword>
<protein>
    <submittedName>
        <fullName evidence="1">Asp/Glu/hydantoin racemase</fullName>
    </submittedName>
</protein>
<dbReference type="PANTHER" id="PTHR40267:SF1">
    <property type="entry name" value="BLR3294 PROTEIN"/>
    <property type="match status" value="1"/>
</dbReference>
<reference evidence="1 2" key="1">
    <citation type="submission" date="2020-03" db="EMBL/GenBank/DDBJ databases">
        <authorList>
            <person name="Sun Q."/>
        </authorList>
    </citation>
    <scope>NUCLEOTIDE SEQUENCE [LARGE SCALE GENOMIC DNA]</scope>
    <source>
        <strain evidence="1 2">JC162</strain>
    </source>
</reference>
<dbReference type="InterPro" id="IPR053714">
    <property type="entry name" value="Iso_Racemase_Enz_sf"/>
</dbReference>
<dbReference type="Proteomes" id="UP000548582">
    <property type="component" value="Unassembled WGS sequence"/>
</dbReference>
<dbReference type="InterPro" id="IPR026286">
    <property type="entry name" value="MaiA/AMDase"/>
</dbReference>
<evidence type="ECO:0000313" key="1">
    <source>
        <dbReference type="EMBL" id="NMJ43824.1"/>
    </source>
</evidence>
<dbReference type="AlphaFoldDB" id="A0A848EGN9"/>
<dbReference type="Gene3D" id="3.40.50.12500">
    <property type="match status" value="1"/>
</dbReference>